<dbReference type="InterPro" id="IPR013325">
    <property type="entry name" value="RNA_pol_sigma_r2"/>
</dbReference>
<dbReference type="InterPro" id="IPR007627">
    <property type="entry name" value="RNA_pol_sigma70_r2"/>
</dbReference>
<dbReference type="InterPro" id="IPR007630">
    <property type="entry name" value="RNA_pol_sigma70_r4"/>
</dbReference>
<dbReference type="Pfam" id="PF04545">
    <property type="entry name" value="Sigma70_r4"/>
    <property type="match status" value="1"/>
</dbReference>
<dbReference type="InterPro" id="IPR014284">
    <property type="entry name" value="RNA_pol_sigma-70_dom"/>
</dbReference>
<dbReference type="PANTHER" id="PTHR30603">
    <property type="entry name" value="RNA POLYMERASE SIGMA FACTOR RPO"/>
    <property type="match status" value="1"/>
</dbReference>
<organism evidence="8 9">
    <name type="scientific">Dendrobium nobile</name>
    <name type="common">Orchid</name>
    <dbReference type="NCBI Taxonomy" id="94219"/>
    <lineage>
        <taxon>Eukaryota</taxon>
        <taxon>Viridiplantae</taxon>
        <taxon>Streptophyta</taxon>
        <taxon>Embryophyta</taxon>
        <taxon>Tracheophyta</taxon>
        <taxon>Spermatophyta</taxon>
        <taxon>Magnoliopsida</taxon>
        <taxon>Liliopsida</taxon>
        <taxon>Asparagales</taxon>
        <taxon>Orchidaceae</taxon>
        <taxon>Epidendroideae</taxon>
        <taxon>Malaxideae</taxon>
        <taxon>Dendrobiinae</taxon>
        <taxon>Dendrobium</taxon>
    </lineage>
</organism>
<feature type="region of interest" description="Disordered" evidence="6">
    <location>
        <begin position="99"/>
        <end position="119"/>
    </location>
</feature>
<dbReference type="InterPro" id="IPR036388">
    <property type="entry name" value="WH-like_DNA-bd_sf"/>
</dbReference>
<dbReference type="GO" id="GO:0006352">
    <property type="term" value="P:DNA-templated transcription initiation"/>
    <property type="evidence" value="ECO:0007669"/>
    <property type="project" value="InterPro"/>
</dbReference>
<dbReference type="PRINTS" id="PR00046">
    <property type="entry name" value="SIGMA70FCT"/>
</dbReference>
<feature type="domain" description="RNA polymerase sigma-70" evidence="7">
    <location>
        <begin position="216"/>
        <end position="229"/>
    </location>
</feature>
<dbReference type="InterPro" id="IPR007624">
    <property type="entry name" value="RNA_pol_sigma70_r3"/>
</dbReference>
<dbReference type="Proteomes" id="UP000829196">
    <property type="component" value="Unassembled WGS sequence"/>
</dbReference>
<evidence type="ECO:0000256" key="4">
    <source>
        <dbReference type="ARBA" id="ARBA00023125"/>
    </source>
</evidence>
<reference evidence="8" key="1">
    <citation type="journal article" date="2022" name="Front. Genet.">
        <title>Chromosome-Scale Assembly of the Dendrobium nobile Genome Provides Insights Into the Molecular Mechanism of the Biosynthesis of the Medicinal Active Ingredient of Dendrobium.</title>
        <authorList>
            <person name="Xu Q."/>
            <person name="Niu S.-C."/>
            <person name="Li K.-L."/>
            <person name="Zheng P.-J."/>
            <person name="Zhang X.-J."/>
            <person name="Jia Y."/>
            <person name="Liu Y."/>
            <person name="Niu Y.-X."/>
            <person name="Yu L.-H."/>
            <person name="Chen D.-F."/>
            <person name="Zhang G.-Q."/>
        </authorList>
    </citation>
    <scope>NUCLEOTIDE SEQUENCE</scope>
    <source>
        <tissue evidence="8">Leaf</tissue>
    </source>
</reference>
<keyword evidence="5" id="KW-0804">Transcription</keyword>
<evidence type="ECO:0000256" key="6">
    <source>
        <dbReference type="SAM" id="MobiDB-lite"/>
    </source>
</evidence>
<accession>A0A8T3APE2</accession>
<evidence type="ECO:0000313" key="9">
    <source>
        <dbReference type="Proteomes" id="UP000829196"/>
    </source>
</evidence>
<evidence type="ECO:0000256" key="2">
    <source>
        <dbReference type="ARBA" id="ARBA00023015"/>
    </source>
</evidence>
<dbReference type="EMBL" id="JAGYWB010000015">
    <property type="protein sequence ID" value="KAI0497874.1"/>
    <property type="molecule type" value="Genomic_DNA"/>
</dbReference>
<dbReference type="NCBIfam" id="TIGR02937">
    <property type="entry name" value="sigma70-ECF"/>
    <property type="match status" value="1"/>
</dbReference>
<dbReference type="SUPFAM" id="SSF88946">
    <property type="entry name" value="Sigma2 domain of RNA polymerase sigma factors"/>
    <property type="match status" value="1"/>
</dbReference>
<feature type="compositionally biased region" description="Basic and acidic residues" evidence="6">
    <location>
        <begin position="108"/>
        <end position="119"/>
    </location>
</feature>
<dbReference type="Pfam" id="PF04539">
    <property type="entry name" value="Sigma70_r3"/>
    <property type="match status" value="1"/>
</dbReference>
<name>A0A8T3APE2_DENNO</name>
<comment type="similarity">
    <text evidence="1">Belongs to the sigma-70 factor family.</text>
</comment>
<gene>
    <name evidence="8" type="ORF">KFK09_021112</name>
</gene>
<dbReference type="OrthoDB" id="206108at2759"/>
<evidence type="ECO:0000256" key="5">
    <source>
        <dbReference type="ARBA" id="ARBA00023163"/>
    </source>
</evidence>
<keyword evidence="3" id="KW-0731">Sigma factor</keyword>
<proteinExistence type="inferred from homology"/>
<dbReference type="PROSITE" id="PS00715">
    <property type="entry name" value="SIGMA70_1"/>
    <property type="match status" value="1"/>
</dbReference>
<dbReference type="AlphaFoldDB" id="A0A8T3APE2"/>
<dbReference type="GO" id="GO:0003677">
    <property type="term" value="F:DNA binding"/>
    <property type="evidence" value="ECO:0007669"/>
    <property type="project" value="UniProtKB-KW"/>
</dbReference>
<dbReference type="Pfam" id="PF04542">
    <property type="entry name" value="Sigma70_r2"/>
    <property type="match status" value="1"/>
</dbReference>
<dbReference type="SMR" id="A0A8T3APE2"/>
<dbReference type="InterPro" id="IPR000943">
    <property type="entry name" value="RNA_pol_sigma70"/>
</dbReference>
<sequence length="425" mass="47965">MPSCSLSRSLASTLQAPLLHHHVQISKPSIHLLPLPQQLTPPSPAIGIIAAASEAVSLATAAAEAARDALPLAYALTEIDPSQLSNRLGFEQHENCLRDRRRRRRQRRGAELDLSGKDNVEGSGLAESCLSKTERPRYLTRDQEAEFSSCLKAVAMMEVPSSRKTSSGVARMRRRRRNDRALLKARECRERITMSYKRLVVSVAAAYQGKGLSLQDLIQEGSIGLLRGAQRFDYKKGHKMSTYVYWWIRQAIMKALAKNSNIVRLPGYLCTMNARMVETKLLLREKLKRSPTYEEIAETVGISTSSVRIICERSHRPISIDQPINGEKIALKDIIQGPDERRPEVIVNRQLLLQNMEMLLKALGEREQHIIRSYYGINGETSLTFDEIGRSINLSRERVRQIYYNALARMKEDKIVLGGFTNFLG</sequence>
<evidence type="ECO:0000256" key="1">
    <source>
        <dbReference type="ARBA" id="ARBA00007788"/>
    </source>
</evidence>
<evidence type="ECO:0000259" key="7">
    <source>
        <dbReference type="PROSITE" id="PS00715"/>
    </source>
</evidence>
<protein>
    <recommendedName>
        <fullName evidence="7">RNA polymerase sigma-70 domain-containing protein</fullName>
    </recommendedName>
</protein>
<keyword evidence="4" id="KW-0238">DNA-binding</keyword>
<keyword evidence="2" id="KW-0805">Transcription regulation</keyword>
<dbReference type="GO" id="GO:0016987">
    <property type="term" value="F:sigma factor activity"/>
    <property type="evidence" value="ECO:0007669"/>
    <property type="project" value="UniProtKB-KW"/>
</dbReference>
<dbReference type="Gene3D" id="1.10.10.10">
    <property type="entry name" value="Winged helix-like DNA-binding domain superfamily/Winged helix DNA-binding domain"/>
    <property type="match status" value="2"/>
</dbReference>
<dbReference type="Gene3D" id="1.10.601.10">
    <property type="entry name" value="RNA Polymerase Primary Sigma Factor"/>
    <property type="match status" value="1"/>
</dbReference>
<dbReference type="InterPro" id="IPR013324">
    <property type="entry name" value="RNA_pol_sigma_r3/r4-like"/>
</dbReference>
<keyword evidence="9" id="KW-1185">Reference proteome</keyword>
<evidence type="ECO:0000256" key="3">
    <source>
        <dbReference type="ARBA" id="ARBA00023082"/>
    </source>
</evidence>
<dbReference type="InterPro" id="IPR050239">
    <property type="entry name" value="Sigma-70_RNA_pol_init_factors"/>
</dbReference>
<evidence type="ECO:0000313" key="8">
    <source>
        <dbReference type="EMBL" id="KAI0497874.1"/>
    </source>
</evidence>
<dbReference type="SUPFAM" id="SSF88659">
    <property type="entry name" value="Sigma3 and sigma4 domains of RNA polymerase sigma factors"/>
    <property type="match status" value="2"/>
</dbReference>
<dbReference type="PANTHER" id="PTHR30603:SF47">
    <property type="entry name" value="RNA POLYMERASE SIGMA FACTOR SIGD, CHLOROPLASTIC"/>
    <property type="match status" value="1"/>
</dbReference>
<comment type="caution">
    <text evidence="8">The sequence shown here is derived from an EMBL/GenBank/DDBJ whole genome shotgun (WGS) entry which is preliminary data.</text>
</comment>